<gene>
    <name evidence="2" type="ORF">B0X71_16395</name>
</gene>
<name>A0A1Q2L385_9BACL</name>
<organism evidence="2 3">
    <name type="scientific">Planococcus lenghuensis</name>
    <dbReference type="NCBI Taxonomy" id="2213202"/>
    <lineage>
        <taxon>Bacteria</taxon>
        <taxon>Bacillati</taxon>
        <taxon>Bacillota</taxon>
        <taxon>Bacilli</taxon>
        <taxon>Bacillales</taxon>
        <taxon>Caryophanaceae</taxon>
        <taxon>Planococcus</taxon>
    </lineage>
</organism>
<evidence type="ECO:0000313" key="2">
    <source>
        <dbReference type="EMBL" id="AQQ54527.1"/>
    </source>
</evidence>
<dbReference type="Proteomes" id="UP000188184">
    <property type="component" value="Chromosome"/>
</dbReference>
<dbReference type="KEGG" id="pmar:B0X71_16395"/>
<sequence length="105" mass="11748">MHKNLDEPIGPDYYTTFSNPVECKLTGIKQFDSSKYKFGKMRQTIALPAKPQRVIGSFAVFLSYLMNQHQGHGSHRAADEMKSTETATRSVIVPLDMGQETDPGK</sequence>
<proteinExistence type="predicted"/>
<reference evidence="2 3" key="1">
    <citation type="submission" date="2017-02" db="EMBL/GenBank/DDBJ databases">
        <title>The complete genomic sequence of a novel cold adapted crude oil-degrading bacterium Planococcus qaidamina Y42.</title>
        <authorList>
            <person name="Yang R."/>
        </authorList>
    </citation>
    <scope>NUCLEOTIDE SEQUENCE [LARGE SCALE GENOMIC DNA]</scope>
    <source>
        <strain evidence="2 3">Y42</strain>
    </source>
</reference>
<evidence type="ECO:0000256" key="1">
    <source>
        <dbReference type="SAM" id="MobiDB-lite"/>
    </source>
</evidence>
<keyword evidence="3" id="KW-1185">Reference proteome</keyword>
<dbReference type="AlphaFoldDB" id="A0A1Q2L385"/>
<dbReference type="EMBL" id="CP019640">
    <property type="protein sequence ID" value="AQQ54527.1"/>
    <property type="molecule type" value="Genomic_DNA"/>
</dbReference>
<evidence type="ECO:0000313" key="3">
    <source>
        <dbReference type="Proteomes" id="UP000188184"/>
    </source>
</evidence>
<protein>
    <submittedName>
        <fullName evidence="2">Uncharacterized protein</fullName>
    </submittedName>
</protein>
<feature type="region of interest" description="Disordered" evidence="1">
    <location>
        <begin position="73"/>
        <end position="105"/>
    </location>
</feature>
<accession>A0A1Q2L385</accession>